<evidence type="ECO:0000256" key="6">
    <source>
        <dbReference type="ARBA" id="ARBA00022777"/>
    </source>
</evidence>
<sequence>MPETAGSTEPRILAGRYAIGEFIGQGGMATVYRGTDTKLGRQVAIKVMKSELSNDEQFRSRFRQEAQSASRMAHPTVVRVFDAGDDLIQTADGVKRLPFIAMEYIEGKNLRELAAENKLSPAEAARIVDSVLTALEYSHRAGIVHRDIKPANIMVTKSGQVKVMDFGIARAVSDTSSTLQQTTAILGTAAYFSPEQAKGESVDARTDLYSTAVLLYELLAGEVPFTGDSAVAVAYQHVSERPKPPSEHSPDLAPEFDRVVMYGLGKDRAKRFQTAAEFREALRKAANGEMPKLPRHDTQSTVLFSAGDEISDSDLALRQLSEGGGSKTQSRPPVMWTWAAILTVGAIVIAVVFWLVNLVPSNIAPSSVREIPEFENTTRALALEQLQELDLEVVQVEQPDDDVPSGYVISTDPVAGSKVNVGDEVTLFISTGPESAEVPGFAGLTLDKYTEAVEALGLAVGKVTTKDDPIEPENRVLSVSPERGTTLKWGESVDVTVSSGKVDVPNVVSQPLEIARSLTSGLGLELSLVPQTASDTGCTPEASYPITGQSIVGQNPQGSKLELTYCVG</sequence>
<keyword evidence="2" id="KW-0723">Serine/threonine-protein kinase</keyword>
<dbReference type="RefSeq" id="WP_187554633.1">
    <property type="nucleotide sequence ID" value="NZ_CP060716.1"/>
</dbReference>
<dbReference type="InterPro" id="IPR000719">
    <property type="entry name" value="Prot_kinase_dom"/>
</dbReference>
<dbReference type="InterPro" id="IPR005543">
    <property type="entry name" value="PASTA_dom"/>
</dbReference>
<evidence type="ECO:0000256" key="4">
    <source>
        <dbReference type="ARBA" id="ARBA00022737"/>
    </source>
</evidence>
<feature type="domain" description="Protein kinase" evidence="12">
    <location>
        <begin position="17"/>
        <end position="293"/>
    </location>
</feature>
<keyword evidence="3" id="KW-0808">Transferase</keyword>
<keyword evidence="15" id="KW-1185">Reference proteome</keyword>
<dbReference type="InterPro" id="IPR008271">
    <property type="entry name" value="Ser/Thr_kinase_AS"/>
</dbReference>
<dbReference type="InterPro" id="IPR011009">
    <property type="entry name" value="Kinase-like_dom_sf"/>
</dbReference>
<dbReference type="SMART" id="SM00220">
    <property type="entry name" value="S_TKc"/>
    <property type="match status" value="1"/>
</dbReference>
<evidence type="ECO:0000313" key="14">
    <source>
        <dbReference type="EMBL" id="QNN62162.1"/>
    </source>
</evidence>
<dbReference type="CDD" id="cd06577">
    <property type="entry name" value="PASTA_pknB"/>
    <property type="match status" value="2"/>
</dbReference>
<dbReference type="Pfam" id="PF03793">
    <property type="entry name" value="PASTA"/>
    <property type="match status" value="2"/>
</dbReference>
<dbReference type="NCBIfam" id="NF033483">
    <property type="entry name" value="PknB_PASTA_kin"/>
    <property type="match status" value="1"/>
</dbReference>
<name>A0A7G9S2T7_9MICO</name>
<dbReference type="KEGG" id="ldn:H9L06_07635"/>
<dbReference type="Proteomes" id="UP000515934">
    <property type="component" value="Chromosome"/>
</dbReference>
<accession>A0A7G9S2T7</accession>
<dbReference type="GO" id="GO:0005524">
    <property type="term" value="F:ATP binding"/>
    <property type="evidence" value="ECO:0007669"/>
    <property type="project" value="UniProtKB-UniRule"/>
</dbReference>
<dbReference type="Gene3D" id="3.30.200.20">
    <property type="entry name" value="Phosphorylase Kinase, domain 1"/>
    <property type="match status" value="1"/>
</dbReference>
<keyword evidence="11" id="KW-0812">Transmembrane</keyword>
<gene>
    <name evidence="14" type="primary">pknB</name>
    <name evidence="14" type="ORF">H9L06_07635</name>
</gene>
<comment type="catalytic activity">
    <reaction evidence="8">
        <text>L-threonyl-[protein] + ATP = O-phospho-L-threonyl-[protein] + ADP + H(+)</text>
        <dbReference type="Rhea" id="RHEA:46608"/>
        <dbReference type="Rhea" id="RHEA-COMP:11060"/>
        <dbReference type="Rhea" id="RHEA-COMP:11605"/>
        <dbReference type="ChEBI" id="CHEBI:15378"/>
        <dbReference type="ChEBI" id="CHEBI:30013"/>
        <dbReference type="ChEBI" id="CHEBI:30616"/>
        <dbReference type="ChEBI" id="CHEBI:61977"/>
        <dbReference type="ChEBI" id="CHEBI:456216"/>
        <dbReference type="EC" id="2.7.11.1"/>
    </reaction>
</comment>
<comment type="catalytic activity">
    <reaction evidence="9">
        <text>L-seryl-[protein] + ATP = O-phospho-L-seryl-[protein] + ADP + H(+)</text>
        <dbReference type="Rhea" id="RHEA:17989"/>
        <dbReference type="Rhea" id="RHEA-COMP:9863"/>
        <dbReference type="Rhea" id="RHEA-COMP:11604"/>
        <dbReference type="ChEBI" id="CHEBI:15378"/>
        <dbReference type="ChEBI" id="CHEBI:29999"/>
        <dbReference type="ChEBI" id="CHEBI:30616"/>
        <dbReference type="ChEBI" id="CHEBI:83421"/>
        <dbReference type="ChEBI" id="CHEBI:456216"/>
        <dbReference type="EC" id="2.7.11.1"/>
    </reaction>
</comment>
<proteinExistence type="predicted"/>
<dbReference type="GO" id="GO:0045717">
    <property type="term" value="P:negative regulation of fatty acid biosynthetic process"/>
    <property type="evidence" value="ECO:0007669"/>
    <property type="project" value="UniProtKB-ARBA"/>
</dbReference>
<evidence type="ECO:0000256" key="1">
    <source>
        <dbReference type="ARBA" id="ARBA00012513"/>
    </source>
</evidence>
<evidence type="ECO:0000256" key="8">
    <source>
        <dbReference type="ARBA" id="ARBA00047899"/>
    </source>
</evidence>
<keyword evidence="7 10" id="KW-0067">ATP-binding</keyword>
<dbReference type="Gene3D" id="3.30.10.20">
    <property type="match status" value="2"/>
</dbReference>
<dbReference type="EMBL" id="CP060716">
    <property type="protein sequence ID" value="QNN62162.1"/>
    <property type="molecule type" value="Genomic_DNA"/>
</dbReference>
<evidence type="ECO:0000259" key="12">
    <source>
        <dbReference type="PROSITE" id="PS50011"/>
    </source>
</evidence>
<feature type="binding site" evidence="10">
    <location>
        <position position="46"/>
    </location>
    <ligand>
        <name>ATP</name>
        <dbReference type="ChEBI" id="CHEBI:30616"/>
    </ligand>
</feature>
<dbReference type="SUPFAM" id="SSF56112">
    <property type="entry name" value="Protein kinase-like (PK-like)"/>
    <property type="match status" value="1"/>
</dbReference>
<keyword evidence="11" id="KW-0472">Membrane</keyword>
<keyword evidence="5 10" id="KW-0547">Nucleotide-binding</keyword>
<keyword evidence="11" id="KW-1133">Transmembrane helix</keyword>
<evidence type="ECO:0000259" key="13">
    <source>
        <dbReference type="PROSITE" id="PS51178"/>
    </source>
</evidence>
<evidence type="ECO:0000256" key="7">
    <source>
        <dbReference type="ARBA" id="ARBA00022840"/>
    </source>
</evidence>
<evidence type="ECO:0000256" key="10">
    <source>
        <dbReference type="PROSITE-ProRule" id="PRU10141"/>
    </source>
</evidence>
<feature type="transmembrane region" description="Helical" evidence="11">
    <location>
        <begin position="335"/>
        <end position="359"/>
    </location>
</feature>
<dbReference type="PROSITE" id="PS00108">
    <property type="entry name" value="PROTEIN_KINASE_ST"/>
    <property type="match status" value="1"/>
</dbReference>
<feature type="domain" description="PASTA" evidence="13">
    <location>
        <begin position="364"/>
        <end position="431"/>
    </location>
</feature>
<evidence type="ECO:0000256" key="11">
    <source>
        <dbReference type="SAM" id="Phobius"/>
    </source>
</evidence>
<dbReference type="PANTHER" id="PTHR43289:SF6">
    <property type="entry name" value="SERINE_THREONINE-PROTEIN KINASE NEKL-3"/>
    <property type="match status" value="1"/>
</dbReference>
<dbReference type="SMART" id="SM00740">
    <property type="entry name" value="PASTA"/>
    <property type="match status" value="2"/>
</dbReference>
<organism evidence="14 15">
    <name type="scientific">Leucobacter denitrificans</name>
    <dbReference type="NCBI Taxonomy" id="683042"/>
    <lineage>
        <taxon>Bacteria</taxon>
        <taxon>Bacillati</taxon>
        <taxon>Actinomycetota</taxon>
        <taxon>Actinomycetes</taxon>
        <taxon>Micrococcales</taxon>
        <taxon>Microbacteriaceae</taxon>
        <taxon>Leucobacter</taxon>
    </lineage>
</organism>
<reference evidence="14 15" key="1">
    <citation type="submission" date="2020-08" db="EMBL/GenBank/DDBJ databases">
        <title>Genome sequence of Leucobacter denitrificans KACC 14055T.</title>
        <authorList>
            <person name="Hyun D.-W."/>
            <person name="Bae J.-W."/>
        </authorList>
    </citation>
    <scope>NUCLEOTIDE SEQUENCE [LARGE SCALE GENOMIC DNA]</scope>
    <source>
        <strain evidence="14 15">KACC 14055</strain>
    </source>
</reference>
<protein>
    <recommendedName>
        <fullName evidence="1">non-specific serine/threonine protein kinase</fullName>
        <ecNumber evidence="1">2.7.11.1</ecNumber>
    </recommendedName>
</protein>
<dbReference type="AlphaFoldDB" id="A0A7G9S2T7"/>
<dbReference type="EC" id="2.7.11.1" evidence="1"/>
<dbReference type="FunFam" id="1.10.510.10:FF:000021">
    <property type="entry name" value="Serine/threonine protein kinase"/>
    <property type="match status" value="1"/>
</dbReference>
<dbReference type="InterPro" id="IPR017441">
    <property type="entry name" value="Protein_kinase_ATP_BS"/>
</dbReference>
<keyword evidence="4" id="KW-0677">Repeat</keyword>
<keyword evidence="6 14" id="KW-0418">Kinase</keyword>
<evidence type="ECO:0000256" key="3">
    <source>
        <dbReference type="ARBA" id="ARBA00022679"/>
    </source>
</evidence>
<feature type="domain" description="PASTA" evidence="13">
    <location>
        <begin position="432"/>
        <end position="499"/>
    </location>
</feature>
<dbReference type="PANTHER" id="PTHR43289">
    <property type="entry name" value="MITOGEN-ACTIVATED PROTEIN KINASE KINASE KINASE 20-RELATED"/>
    <property type="match status" value="1"/>
</dbReference>
<dbReference type="Pfam" id="PF00069">
    <property type="entry name" value="Pkinase"/>
    <property type="match status" value="1"/>
</dbReference>
<dbReference type="PROSITE" id="PS51178">
    <property type="entry name" value="PASTA"/>
    <property type="match status" value="2"/>
</dbReference>
<evidence type="ECO:0000256" key="2">
    <source>
        <dbReference type="ARBA" id="ARBA00022527"/>
    </source>
</evidence>
<dbReference type="Gene3D" id="1.10.510.10">
    <property type="entry name" value="Transferase(Phosphotransferase) domain 1"/>
    <property type="match status" value="1"/>
</dbReference>
<dbReference type="GO" id="GO:0004674">
    <property type="term" value="F:protein serine/threonine kinase activity"/>
    <property type="evidence" value="ECO:0007669"/>
    <property type="project" value="UniProtKB-KW"/>
</dbReference>
<evidence type="ECO:0000256" key="9">
    <source>
        <dbReference type="ARBA" id="ARBA00048679"/>
    </source>
</evidence>
<evidence type="ECO:0000256" key="5">
    <source>
        <dbReference type="ARBA" id="ARBA00022741"/>
    </source>
</evidence>
<evidence type="ECO:0000313" key="15">
    <source>
        <dbReference type="Proteomes" id="UP000515934"/>
    </source>
</evidence>
<dbReference type="PROSITE" id="PS50011">
    <property type="entry name" value="PROTEIN_KINASE_DOM"/>
    <property type="match status" value="1"/>
</dbReference>
<dbReference type="PROSITE" id="PS00107">
    <property type="entry name" value="PROTEIN_KINASE_ATP"/>
    <property type="match status" value="1"/>
</dbReference>
<dbReference type="FunFam" id="3.30.200.20:FF:000035">
    <property type="entry name" value="Serine/threonine protein kinase Stk1"/>
    <property type="match status" value="1"/>
</dbReference>
<dbReference type="CDD" id="cd14014">
    <property type="entry name" value="STKc_PknB_like"/>
    <property type="match status" value="1"/>
</dbReference>